<evidence type="ECO:0000256" key="7">
    <source>
        <dbReference type="ARBA" id="ARBA00023180"/>
    </source>
</evidence>
<evidence type="ECO:0000259" key="8">
    <source>
        <dbReference type="Pfam" id="PF04577"/>
    </source>
</evidence>
<dbReference type="Proteomes" id="UP001529369">
    <property type="component" value="Unassembled WGS sequence"/>
</dbReference>
<dbReference type="InterPro" id="IPR049625">
    <property type="entry name" value="Glyco_transf_61_cat"/>
</dbReference>
<dbReference type="PANTHER" id="PTHR20961">
    <property type="entry name" value="GLYCOSYLTRANSFERASE"/>
    <property type="match status" value="1"/>
</dbReference>
<protein>
    <submittedName>
        <fullName evidence="9">Glycosyltransferase 61 family protein</fullName>
    </submittedName>
</protein>
<dbReference type="Pfam" id="PF04577">
    <property type="entry name" value="Glyco_transf_61"/>
    <property type="match status" value="1"/>
</dbReference>
<dbReference type="RefSeq" id="WP_290320898.1">
    <property type="nucleotide sequence ID" value="NZ_JAUFPN010000305.1"/>
</dbReference>
<keyword evidence="3" id="KW-0808">Transferase</keyword>
<dbReference type="PANTHER" id="PTHR20961:SF38">
    <property type="entry name" value="PROTEIN O-LINKED-MANNOSE BETA-1,4-N-ACETYLGLUCOSAMINYLTRANSFERASE 2"/>
    <property type="match status" value="1"/>
</dbReference>
<accession>A0ABT8AG22</accession>
<dbReference type="InterPro" id="IPR007657">
    <property type="entry name" value="Glycosyltransferase_61"/>
</dbReference>
<keyword evidence="7" id="KW-0325">Glycoprotein</keyword>
<reference evidence="10" key="1">
    <citation type="journal article" date="2019" name="Int. J. Syst. Evol. Microbiol.">
        <title>The Global Catalogue of Microorganisms (GCM) 10K type strain sequencing project: providing services to taxonomists for standard genome sequencing and annotation.</title>
        <authorList>
            <consortium name="The Broad Institute Genomics Platform"/>
            <consortium name="The Broad Institute Genome Sequencing Center for Infectious Disease"/>
            <person name="Wu L."/>
            <person name="Ma J."/>
        </authorList>
    </citation>
    <scope>NUCLEOTIDE SEQUENCE [LARGE SCALE GENOMIC DNA]</scope>
    <source>
        <strain evidence="10">CECT 7131</strain>
    </source>
</reference>
<evidence type="ECO:0000256" key="1">
    <source>
        <dbReference type="ARBA" id="ARBA00004167"/>
    </source>
</evidence>
<evidence type="ECO:0000313" key="9">
    <source>
        <dbReference type="EMBL" id="MDN3568778.1"/>
    </source>
</evidence>
<sequence>MGLDQPATSGLSRQFTLVNRDHFPRQNTLDMAKPSQLVVAPGTALEPRPKPAYFAVDQRVADPEKELRLRFETFVETRLGPSFLLSIPGGSVLTQGFFVADQDDNLLVDSFRAYGQVGRYGFNEIKPRVVQRNFPPSIPQRGSAIVLGIQTNANYFHWLMEALPRLWLANRFESLGKSVVLVPDLTPWMRDMLTATDVKPGRLALLSAEATSWETLAMPSRGLANIHTFTWHALQLMDMLRARVKNLAAGAGRRLFVSRSKSASRQIENEDEVFAIAETYGFTRVFPQDLNFNDQLALFAGAEAVAGALGAGLANAAFLAPGGALIEFAPEQREGDAVLFANLAHHRGLRYAGVVGPFCGDQNRAFDRRNFLIPTAAAADAFAAIA</sequence>
<evidence type="ECO:0000313" key="10">
    <source>
        <dbReference type="Proteomes" id="UP001529369"/>
    </source>
</evidence>
<evidence type="ECO:0000256" key="6">
    <source>
        <dbReference type="ARBA" id="ARBA00023136"/>
    </source>
</evidence>
<comment type="subcellular location">
    <subcellularLocation>
        <location evidence="1">Membrane</location>
        <topology evidence="1">Single-pass membrane protein</topology>
    </subcellularLocation>
</comment>
<keyword evidence="10" id="KW-1185">Reference proteome</keyword>
<keyword evidence="2" id="KW-0328">Glycosyltransferase</keyword>
<keyword evidence="6" id="KW-0472">Membrane</keyword>
<keyword evidence="4" id="KW-0812">Transmembrane</keyword>
<evidence type="ECO:0000256" key="4">
    <source>
        <dbReference type="ARBA" id="ARBA00022692"/>
    </source>
</evidence>
<feature type="domain" description="Glycosyltransferase 61 catalytic" evidence="8">
    <location>
        <begin position="155"/>
        <end position="324"/>
    </location>
</feature>
<evidence type="ECO:0000256" key="2">
    <source>
        <dbReference type="ARBA" id="ARBA00022676"/>
    </source>
</evidence>
<dbReference type="EMBL" id="JAUFPN010000305">
    <property type="protein sequence ID" value="MDN3568778.1"/>
    <property type="molecule type" value="Genomic_DNA"/>
</dbReference>
<evidence type="ECO:0000256" key="5">
    <source>
        <dbReference type="ARBA" id="ARBA00022989"/>
    </source>
</evidence>
<name>A0ABT8AG22_9PROT</name>
<proteinExistence type="predicted"/>
<comment type="caution">
    <text evidence="9">The sequence shown here is derived from an EMBL/GenBank/DDBJ whole genome shotgun (WGS) entry which is preliminary data.</text>
</comment>
<evidence type="ECO:0000256" key="3">
    <source>
        <dbReference type="ARBA" id="ARBA00022679"/>
    </source>
</evidence>
<gene>
    <name evidence="9" type="ORF">QWZ14_30750</name>
</gene>
<keyword evidence="5" id="KW-1133">Transmembrane helix</keyword>
<organism evidence="9 10">
    <name type="scientific">Paeniroseomonas aquatica</name>
    <dbReference type="NCBI Taxonomy" id="373043"/>
    <lineage>
        <taxon>Bacteria</taxon>
        <taxon>Pseudomonadati</taxon>
        <taxon>Pseudomonadota</taxon>
        <taxon>Alphaproteobacteria</taxon>
        <taxon>Acetobacterales</taxon>
        <taxon>Acetobacteraceae</taxon>
        <taxon>Paeniroseomonas</taxon>
    </lineage>
</organism>